<dbReference type="SMART" id="SM00387">
    <property type="entry name" value="HATPase_c"/>
    <property type="match status" value="1"/>
</dbReference>
<dbReference type="RefSeq" id="WP_006441374.1">
    <property type="nucleotide sequence ID" value="NZ_CP036524.1"/>
</dbReference>
<dbReference type="EMBL" id="ABYI02000003">
    <property type="protein sequence ID" value="EEG75879.1"/>
    <property type="molecule type" value="Genomic_DNA"/>
</dbReference>
<evidence type="ECO:0000259" key="9">
    <source>
        <dbReference type="PROSITE" id="PS50109"/>
    </source>
</evidence>
<reference evidence="10" key="2">
    <citation type="submission" date="2013-06" db="EMBL/GenBank/DDBJ databases">
        <title>Draft genome sequence of Clostridium hylemonae (DSM 15053).</title>
        <authorList>
            <person name="Sudarsanam P."/>
            <person name="Ley R."/>
            <person name="Guruge J."/>
            <person name="Turnbaugh P.J."/>
            <person name="Mahowald M."/>
            <person name="Liep D."/>
            <person name="Gordon J."/>
        </authorList>
    </citation>
    <scope>NUCLEOTIDE SEQUENCE</scope>
    <source>
        <strain evidence="10">DSM 15053</strain>
    </source>
</reference>
<keyword evidence="7" id="KW-0902">Two-component regulatory system</keyword>
<dbReference type="SMART" id="SM00388">
    <property type="entry name" value="HisKA"/>
    <property type="match status" value="1"/>
</dbReference>
<dbReference type="CDD" id="cd00082">
    <property type="entry name" value="HisKA"/>
    <property type="match status" value="1"/>
</dbReference>
<evidence type="ECO:0000256" key="6">
    <source>
        <dbReference type="ARBA" id="ARBA00022777"/>
    </source>
</evidence>
<dbReference type="InterPro" id="IPR050351">
    <property type="entry name" value="BphY/WalK/GraS-like"/>
</dbReference>
<dbReference type="GO" id="GO:0016036">
    <property type="term" value="P:cellular response to phosphate starvation"/>
    <property type="evidence" value="ECO:0007669"/>
    <property type="project" value="TreeGrafter"/>
</dbReference>
<dbReference type="PRINTS" id="PR00344">
    <property type="entry name" value="BCTRLSENSOR"/>
</dbReference>
<dbReference type="InterPro" id="IPR003661">
    <property type="entry name" value="HisK_dim/P_dom"/>
</dbReference>
<evidence type="ECO:0000256" key="4">
    <source>
        <dbReference type="ARBA" id="ARBA00022553"/>
    </source>
</evidence>
<dbReference type="InterPro" id="IPR036890">
    <property type="entry name" value="HATPase_C_sf"/>
</dbReference>
<dbReference type="InterPro" id="IPR004358">
    <property type="entry name" value="Sig_transdc_His_kin-like_C"/>
</dbReference>
<gene>
    <name evidence="10" type="ORF">CLOHYLEM_04045</name>
</gene>
<dbReference type="InterPro" id="IPR005467">
    <property type="entry name" value="His_kinase_dom"/>
</dbReference>
<evidence type="ECO:0000256" key="2">
    <source>
        <dbReference type="ARBA" id="ARBA00004370"/>
    </source>
</evidence>
<evidence type="ECO:0000313" key="11">
    <source>
        <dbReference type="Proteomes" id="UP000004893"/>
    </source>
</evidence>
<dbReference type="Pfam" id="PF02518">
    <property type="entry name" value="HATPase_c"/>
    <property type="match status" value="1"/>
</dbReference>
<accession>C0BW69</accession>
<keyword evidence="4" id="KW-0597">Phosphoprotein</keyword>
<organism evidence="10 11">
    <name type="scientific">[Clostridium] hylemonae DSM 15053</name>
    <dbReference type="NCBI Taxonomy" id="553973"/>
    <lineage>
        <taxon>Bacteria</taxon>
        <taxon>Bacillati</taxon>
        <taxon>Bacillota</taxon>
        <taxon>Clostridia</taxon>
        <taxon>Lachnospirales</taxon>
        <taxon>Lachnospiraceae</taxon>
    </lineage>
</organism>
<evidence type="ECO:0000256" key="5">
    <source>
        <dbReference type="ARBA" id="ARBA00022679"/>
    </source>
</evidence>
<dbReference type="Gene3D" id="1.10.287.130">
    <property type="match status" value="1"/>
</dbReference>
<feature type="domain" description="Histidine kinase" evidence="9">
    <location>
        <begin position="119"/>
        <end position="332"/>
    </location>
</feature>
<dbReference type="InterPro" id="IPR003594">
    <property type="entry name" value="HATPase_dom"/>
</dbReference>
<evidence type="ECO:0000256" key="7">
    <source>
        <dbReference type="ARBA" id="ARBA00023012"/>
    </source>
</evidence>
<comment type="subcellular location">
    <subcellularLocation>
        <location evidence="2">Membrane</location>
    </subcellularLocation>
</comment>
<keyword evidence="8" id="KW-0812">Transmembrane</keyword>
<protein>
    <recommendedName>
        <fullName evidence="3">histidine kinase</fullName>
        <ecNumber evidence="3">2.7.13.3</ecNumber>
    </recommendedName>
</protein>
<evidence type="ECO:0000256" key="8">
    <source>
        <dbReference type="SAM" id="Phobius"/>
    </source>
</evidence>
<feature type="transmembrane region" description="Helical" evidence="8">
    <location>
        <begin position="35"/>
        <end position="56"/>
    </location>
</feature>
<dbReference type="Proteomes" id="UP000004893">
    <property type="component" value="Unassembled WGS sequence"/>
</dbReference>
<dbReference type="STRING" id="553973.CLOHYLEM_04045"/>
<dbReference type="eggNOG" id="COG2205">
    <property type="taxonomic scope" value="Bacteria"/>
</dbReference>
<dbReference type="GO" id="GO:0000155">
    <property type="term" value="F:phosphorelay sensor kinase activity"/>
    <property type="evidence" value="ECO:0007669"/>
    <property type="project" value="InterPro"/>
</dbReference>
<dbReference type="PROSITE" id="PS50109">
    <property type="entry name" value="HIS_KIN"/>
    <property type="match status" value="1"/>
</dbReference>
<evidence type="ECO:0000313" key="10">
    <source>
        <dbReference type="EMBL" id="EEG75879.1"/>
    </source>
</evidence>
<dbReference type="SUPFAM" id="SSF55874">
    <property type="entry name" value="ATPase domain of HSP90 chaperone/DNA topoisomerase II/histidine kinase"/>
    <property type="match status" value="1"/>
</dbReference>
<reference evidence="10" key="1">
    <citation type="submission" date="2009-02" db="EMBL/GenBank/DDBJ databases">
        <authorList>
            <person name="Fulton L."/>
            <person name="Clifton S."/>
            <person name="Fulton B."/>
            <person name="Xu J."/>
            <person name="Minx P."/>
            <person name="Pepin K.H."/>
            <person name="Johnson M."/>
            <person name="Bhonagiri V."/>
            <person name="Nash W.E."/>
            <person name="Mardis E.R."/>
            <person name="Wilson R.K."/>
        </authorList>
    </citation>
    <scope>NUCLEOTIDE SEQUENCE [LARGE SCALE GENOMIC DNA]</scope>
    <source>
        <strain evidence="10">DSM 15053</strain>
    </source>
</reference>
<proteinExistence type="predicted"/>
<dbReference type="InterPro" id="IPR036097">
    <property type="entry name" value="HisK_dim/P_sf"/>
</dbReference>
<name>C0BW69_9FIRM</name>
<sequence>MFKNREITYTVIFMILVTAVSSAVCAHVPSFGPYVVLADGFLYLAGFLAFSSYRYGRLRKLSEFLRKAQSQMLPLEVPDQMEGELGVLKSEFYKLITKCHSQAELLSKDRQFLSDTISDISHQLKTPMTSMNVMIDLLKDETLPAGKRLEFTHALRTQLSRMEWLLSAMLTMSRLDAGSIVLKKEEVNVSEMLSRASEHLLIPMELRDQTLILPENSPAVYQGDLHWSSEAVSNILKNCMEHTPYGKTITIETAENSVYTVITVKDEGGGISDKDKPHVFERFYKGANASPDSVGIGLALAKQLITAQNGTVEIESVYGKYTVFIIKFYHFNM</sequence>
<dbReference type="PANTHER" id="PTHR45453">
    <property type="entry name" value="PHOSPHATE REGULON SENSOR PROTEIN PHOR"/>
    <property type="match status" value="1"/>
</dbReference>
<dbReference type="OrthoDB" id="9806130at2"/>
<keyword evidence="8" id="KW-1133">Transmembrane helix</keyword>
<dbReference type="AlphaFoldDB" id="C0BW69"/>
<dbReference type="HOGENOM" id="CLU_000445_89_3_9"/>
<dbReference type="EC" id="2.7.13.3" evidence="3"/>
<keyword evidence="5" id="KW-0808">Transferase</keyword>
<evidence type="ECO:0000256" key="3">
    <source>
        <dbReference type="ARBA" id="ARBA00012438"/>
    </source>
</evidence>
<dbReference type="GO" id="GO:0004721">
    <property type="term" value="F:phosphoprotein phosphatase activity"/>
    <property type="evidence" value="ECO:0007669"/>
    <property type="project" value="TreeGrafter"/>
</dbReference>
<comment type="caution">
    <text evidence="10">The sequence shown here is derived from an EMBL/GenBank/DDBJ whole genome shotgun (WGS) entry which is preliminary data.</text>
</comment>
<evidence type="ECO:0000256" key="1">
    <source>
        <dbReference type="ARBA" id="ARBA00000085"/>
    </source>
</evidence>
<comment type="catalytic activity">
    <reaction evidence="1">
        <text>ATP + protein L-histidine = ADP + protein N-phospho-L-histidine.</text>
        <dbReference type="EC" id="2.7.13.3"/>
    </reaction>
</comment>
<dbReference type="GO" id="GO:0005886">
    <property type="term" value="C:plasma membrane"/>
    <property type="evidence" value="ECO:0007669"/>
    <property type="project" value="TreeGrafter"/>
</dbReference>
<keyword evidence="11" id="KW-1185">Reference proteome</keyword>
<keyword evidence="6 10" id="KW-0418">Kinase</keyword>
<dbReference type="PANTHER" id="PTHR45453:SF1">
    <property type="entry name" value="PHOSPHATE REGULON SENSOR PROTEIN PHOR"/>
    <property type="match status" value="1"/>
</dbReference>
<keyword evidence="8" id="KW-0472">Membrane</keyword>
<dbReference type="Gene3D" id="3.30.565.10">
    <property type="entry name" value="Histidine kinase-like ATPase, C-terminal domain"/>
    <property type="match status" value="1"/>
</dbReference>
<dbReference type="Pfam" id="PF00512">
    <property type="entry name" value="HisKA"/>
    <property type="match status" value="1"/>
</dbReference>
<dbReference type="SUPFAM" id="SSF47384">
    <property type="entry name" value="Homodimeric domain of signal transducing histidine kinase"/>
    <property type="match status" value="1"/>
</dbReference>